<comment type="caution">
    <text evidence="1">The sequence shown here is derived from an EMBL/GenBank/DDBJ whole genome shotgun (WGS) entry which is preliminary data.</text>
</comment>
<dbReference type="SUPFAM" id="SSF53448">
    <property type="entry name" value="Nucleotide-diphospho-sugar transferases"/>
    <property type="match status" value="1"/>
</dbReference>
<proteinExistence type="predicted"/>
<reference evidence="1 2" key="1">
    <citation type="submission" date="2024-01" db="EMBL/GenBank/DDBJ databases">
        <title>Genomic insights into the taxonomy and metabolism of the cyanobacterium Pannus brasiliensis CCIBt3594.</title>
        <authorList>
            <person name="Machado M."/>
            <person name="Botero N.B."/>
            <person name="Andreote A.P.D."/>
            <person name="Feitosa A.M.T."/>
            <person name="Popin R."/>
            <person name="Sivonen K."/>
            <person name="Fiore M.F."/>
        </authorList>
    </citation>
    <scope>NUCLEOTIDE SEQUENCE [LARGE SCALE GENOMIC DNA]</scope>
    <source>
        <strain evidence="1 2">CCIBt3594</strain>
    </source>
</reference>
<accession>A0AAW9QL40</accession>
<dbReference type="Proteomes" id="UP001328733">
    <property type="component" value="Unassembled WGS sequence"/>
</dbReference>
<dbReference type="EMBL" id="JBAFSM010000030">
    <property type="protein sequence ID" value="MEG3438510.1"/>
    <property type="molecule type" value="Genomic_DNA"/>
</dbReference>
<dbReference type="AlphaFoldDB" id="A0AAW9QL40"/>
<protein>
    <recommendedName>
        <fullName evidence="3">Sugar transferase</fullName>
    </recommendedName>
</protein>
<gene>
    <name evidence="1" type="ORF">V0288_15370</name>
</gene>
<dbReference type="InterPro" id="IPR029044">
    <property type="entry name" value="Nucleotide-diphossugar_trans"/>
</dbReference>
<sequence length="150" mass="17441">MDGICTLANDRVYDQPVALLNSIEVNAGKEIPVCVYPYDDNTERIAAEIAKRPNVQLFRDREVIDRRDAFARAAWEPHPTARERWREAGSEGYHRFGTHRRYCAFDGPFDRFLYMDGDTLLMGAVDFVFDRLDSADRVVYDFQYKDPTHV</sequence>
<evidence type="ECO:0008006" key="3">
    <source>
        <dbReference type="Google" id="ProtNLM"/>
    </source>
</evidence>
<name>A0AAW9QL40_9CHRO</name>
<evidence type="ECO:0000313" key="2">
    <source>
        <dbReference type="Proteomes" id="UP001328733"/>
    </source>
</evidence>
<organism evidence="1 2">
    <name type="scientific">Pannus brasiliensis CCIBt3594</name>
    <dbReference type="NCBI Taxonomy" id="1427578"/>
    <lineage>
        <taxon>Bacteria</taxon>
        <taxon>Bacillati</taxon>
        <taxon>Cyanobacteriota</taxon>
        <taxon>Cyanophyceae</taxon>
        <taxon>Oscillatoriophycideae</taxon>
        <taxon>Chroococcales</taxon>
        <taxon>Microcystaceae</taxon>
        <taxon>Pannus</taxon>
    </lineage>
</organism>
<evidence type="ECO:0000313" key="1">
    <source>
        <dbReference type="EMBL" id="MEG3438510.1"/>
    </source>
</evidence>
<keyword evidence="2" id="KW-1185">Reference proteome</keyword>